<reference evidence="2" key="1">
    <citation type="submission" date="2016-11" db="EMBL/GenBank/DDBJ databases">
        <authorList>
            <person name="Varghese N."/>
            <person name="Submissions S."/>
        </authorList>
    </citation>
    <scope>NUCLEOTIDE SEQUENCE [LARGE SCALE GENOMIC DNA]</scope>
    <source>
        <strain evidence="2">DSM 2635</strain>
    </source>
</reference>
<dbReference type="Proteomes" id="UP000243255">
    <property type="component" value="Unassembled WGS sequence"/>
</dbReference>
<dbReference type="InterPro" id="IPR016181">
    <property type="entry name" value="Acyl_CoA_acyltransferase"/>
</dbReference>
<dbReference type="Gene3D" id="3.40.630.30">
    <property type="match status" value="1"/>
</dbReference>
<dbReference type="SUPFAM" id="SSF55729">
    <property type="entry name" value="Acyl-CoA N-acyltransferases (Nat)"/>
    <property type="match status" value="1"/>
</dbReference>
<dbReference type="EMBL" id="FQWX01000002">
    <property type="protein sequence ID" value="SHG50284.1"/>
    <property type="molecule type" value="Genomic_DNA"/>
</dbReference>
<protein>
    <recommendedName>
        <fullName evidence="3">N-acetyltransferase domain-containing protein</fullName>
    </recommendedName>
</protein>
<evidence type="ECO:0000313" key="2">
    <source>
        <dbReference type="Proteomes" id="UP000243255"/>
    </source>
</evidence>
<keyword evidence="2" id="KW-1185">Reference proteome</keyword>
<accession>A0A1M5KBI5</accession>
<sequence length="154" mass="17855">MILDKLFKKEPKPKMLERVEAFKKLKAEDLLIEEFMIDKKGEAVYLIVTISDCDGAKIGKINIFDYKNSNDKVIFYINNDELVLGDIQIFKTKNRGIGTKVIPILERVAMIYNLTKITGDLFSTDESNLERQVHFYQKNGFKIINGLLEKNIKY</sequence>
<name>A0A1M5KBI5_9FIRM</name>
<dbReference type="OrthoDB" id="2233009at2"/>
<proteinExistence type="predicted"/>
<organism evidence="1 2">
    <name type="scientific">Asaccharospora irregularis DSM 2635</name>
    <dbReference type="NCBI Taxonomy" id="1121321"/>
    <lineage>
        <taxon>Bacteria</taxon>
        <taxon>Bacillati</taxon>
        <taxon>Bacillota</taxon>
        <taxon>Clostridia</taxon>
        <taxon>Peptostreptococcales</taxon>
        <taxon>Peptostreptococcaceae</taxon>
        <taxon>Asaccharospora</taxon>
    </lineage>
</organism>
<evidence type="ECO:0008006" key="3">
    <source>
        <dbReference type="Google" id="ProtNLM"/>
    </source>
</evidence>
<dbReference type="RefSeq" id="WP_073123705.1">
    <property type="nucleotide sequence ID" value="NZ_BAABCH010000028.1"/>
</dbReference>
<evidence type="ECO:0000313" key="1">
    <source>
        <dbReference type="EMBL" id="SHG50284.1"/>
    </source>
</evidence>
<gene>
    <name evidence="1" type="ORF">SAMN04488530_102204</name>
</gene>
<dbReference type="AlphaFoldDB" id="A0A1M5KBI5"/>